<evidence type="ECO:0000313" key="4">
    <source>
        <dbReference type="Proteomes" id="UP000235786"/>
    </source>
</evidence>
<gene>
    <name evidence="3" type="ORF">L207DRAFT_186215</name>
</gene>
<dbReference type="Proteomes" id="UP000235786">
    <property type="component" value="Unassembled WGS sequence"/>
</dbReference>
<keyword evidence="4" id="KW-1185">Reference proteome</keyword>
<reference evidence="3 4" key="1">
    <citation type="submission" date="2016-04" db="EMBL/GenBank/DDBJ databases">
        <title>A degradative enzymes factory behind the ericoid mycorrhizal symbiosis.</title>
        <authorList>
            <consortium name="DOE Joint Genome Institute"/>
            <person name="Martino E."/>
            <person name="Morin E."/>
            <person name="Grelet G."/>
            <person name="Kuo A."/>
            <person name="Kohler A."/>
            <person name="Daghino S."/>
            <person name="Barry K."/>
            <person name="Choi C."/>
            <person name="Cichocki N."/>
            <person name="Clum A."/>
            <person name="Copeland A."/>
            <person name="Hainaut M."/>
            <person name="Haridas S."/>
            <person name="Labutti K."/>
            <person name="Lindquist E."/>
            <person name="Lipzen A."/>
            <person name="Khouja H.-R."/>
            <person name="Murat C."/>
            <person name="Ohm R."/>
            <person name="Olson A."/>
            <person name="Spatafora J."/>
            <person name="Veneault-Fourrey C."/>
            <person name="Henrissat B."/>
            <person name="Grigoriev I."/>
            <person name="Martin F."/>
            <person name="Perotto S."/>
        </authorList>
    </citation>
    <scope>NUCLEOTIDE SEQUENCE [LARGE SCALE GENOMIC DNA]</scope>
    <source>
        <strain evidence="3 4">F</strain>
    </source>
</reference>
<name>A0A2J6QZX5_HYAVF</name>
<feature type="transmembrane region" description="Helical" evidence="2">
    <location>
        <begin position="177"/>
        <end position="200"/>
    </location>
</feature>
<accession>A0A2J6QZX5</accession>
<evidence type="ECO:0000313" key="3">
    <source>
        <dbReference type="EMBL" id="PMD31789.1"/>
    </source>
</evidence>
<keyword evidence="2" id="KW-0812">Transmembrane</keyword>
<proteinExistence type="predicted"/>
<protein>
    <submittedName>
        <fullName evidence="3">Uncharacterized protein</fullName>
    </submittedName>
</protein>
<keyword evidence="2" id="KW-1133">Transmembrane helix</keyword>
<keyword evidence="2" id="KW-0472">Membrane</keyword>
<sequence length="292" mass="31022">MCPRSDSAFSHSYSQSGRKSCFLCPSSQSCSPSAQAAGMTAGARRGVASMLSRRSRARPCGLDGACEHNSQARFKVSQGACTRQGPQLLPNPTRARQPGRAQTSSALTRLTVKAQQNLLAVWRGLRAPVLRAGSLGEAHSLAAESSERGALHRLFAQSLQRSSSPLGKRGVRGQWPLIFYCVCLCCLMMTVFCSALLLFLQCIKSRGRKGQFPNGANEIKGPARCSHSQLSLLGSTLGALGRPGCMALAAAGCCSRFSGGLPRSAPQQRTLWCGHGWHTLAPPGPPSNLTLR</sequence>
<dbReference type="AlphaFoldDB" id="A0A2J6QZX5"/>
<evidence type="ECO:0000256" key="2">
    <source>
        <dbReference type="SAM" id="Phobius"/>
    </source>
</evidence>
<dbReference type="PROSITE" id="PS51257">
    <property type="entry name" value="PROKAR_LIPOPROTEIN"/>
    <property type="match status" value="1"/>
</dbReference>
<evidence type="ECO:0000256" key="1">
    <source>
        <dbReference type="SAM" id="MobiDB-lite"/>
    </source>
</evidence>
<feature type="region of interest" description="Disordered" evidence="1">
    <location>
        <begin position="81"/>
        <end position="103"/>
    </location>
</feature>
<organism evidence="3 4">
    <name type="scientific">Hyaloscypha variabilis (strain UAMH 11265 / GT02V1 / F)</name>
    <name type="common">Meliniomyces variabilis</name>
    <dbReference type="NCBI Taxonomy" id="1149755"/>
    <lineage>
        <taxon>Eukaryota</taxon>
        <taxon>Fungi</taxon>
        <taxon>Dikarya</taxon>
        <taxon>Ascomycota</taxon>
        <taxon>Pezizomycotina</taxon>
        <taxon>Leotiomycetes</taxon>
        <taxon>Helotiales</taxon>
        <taxon>Hyaloscyphaceae</taxon>
        <taxon>Hyaloscypha</taxon>
        <taxon>Hyaloscypha variabilis</taxon>
    </lineage>
</organism>
<dbReference type="EMBL" id="KZ613961">
    <property type="protein sequence ID" value="PMD31789.1"/>
    <property type="molecule type" value="Genomic_DNA"/>
</dbReference>